<organism evidence="3 4">
    <name type="scientific">Paraphoma chrysanthemicola</name>
    <dbReference type="NCBI Taxonomy" id="798071"/>
    <lineage>
        <taxon>Eukaryota</taxon>
        <taxon>Fungi</taxon>
        <taxon>Dikarya</taxon>
        <taxon>Ascomycota</taxon>
        <taxon>Pezizomycotina</taxon>
        <taxon>Dothideomycetes</taxon>
        <taxon>Pleosporomycetidae</taxon>
        <taxon>Pleosporales</taxon>
        <taxon>Pleosporineae</taxon>
        <taxon>Phaeosphaeriaceae</taxon>
        <taxon>Paraphoma</taxon>
    </lineage>
</organism>
<feature type="chain" id="PRO_5035482731" evidence="2">
    <location>
        <begin position="19"/>
        <end position="304"/>
    </location>
</feature>
<evidence type="ECO:0000313" key="4">
    <source>
        <dbReference type="Proteomes" id="UP000813461"/>
    </source>
</evidence>
<comment type="caution">
    <text evidence="3">The sequence shown here is derived from an EMBL/GenBank/DDBJ whole genome shotgun (WGS) entry which is preliminary data.</text>
</comment>
<keyword evidence="2" id="KW-0732">Signal</keyword>
<protein>
    <submittedName>
        <fullName evidence="3">Uncharacterized protein</fullName>
    </submittedName>
</protein>
<reference evidence="3" key="1">
    <citation type="journal article" date="2021" name="Nat. Commun.">
        <title>Genetic determinants of endophytism in the Arabidopsis root mycobiome.</title>
        <authorList>
            <person name="Mesny F."/>
            <person name="Miyauchi S."/>
            <person name="Thiergart T."/>
            <person name="Pickel B."/>
            <person name="Atanasova L."/>
            <person name="Karlsson M."/>
            <person name="Huettel B."/>
            <person name="Barry K.W."/>
            <person name="Haridas S."/>
            <person name="Chen C."/>
            <person name="Bauer D."/>
            <person name="Andreopoulos W."/>
            <person name="Pangilinan J."/>
            <person name="LaButti K."/>
            <person name="Riley R."/>
            <person name="Lipzen A."/>
            <person name="Clum A."/>
            <person name="Drula E."/>
            <person name="Henrissat B."/>
            <person name="Kohler A."/>
            <person name="Grigoriev I.V."/>
            <person name="Martin F.M."/>
            <person name="Hacquard S."/>
        </authorList>
    </citation>
    <scope>NUCLEOTIDE SEQUENCE</scope>
    <source>
        <strain evidence="3">MPI-SDFR-AT-0120</strain>
    </source>
</reference>
<gene>
    <name evidence="3" type="ORF">FB567DRAFT_512560</name>
</gene>
<accession>A0A8K0RI34</accession>
<dbReference type="Proteomes" id="UP000813461">
    <property type="component" value="Unassembled WGS sequence"/>
</dbReference>
<dbReference type="AlphaFoldDB" id="A0A8K0RI34"/>
<proteinExistence type="predicted"/>
<sequence>MMLLHLSLLASLPITVHTTCLGQTDNYKREADNPYPQKRAPQDEFDLFNGPSPISIDLPAEFLPPPWSPDSNLDSPYPSSGVSPWDDSGRSQMTDNQDSIWRTCPQLHLDCRKCPRDFRCRRPQIPAWGDTGNSGGAIITIPGLASSDISPEDDGNGACPLKKCSSDLAGGNWCYSGARCTRGYCACELGRKGSWREGGEGYRGNGGLEEVTVYVNPGVFCDILCDDLSCKEVKQVELGTCWKDGDSNSVHQDEKEKVLPTYDNLETEGVGSGAIQLPSTDGIFESAGDYVAGVADPSAIGEAT</sequence>
<name>A0A8K0RI34_9PLEO</name>
<evidence type="ECO:0000256" key="2">
    <source>
        <dbReference type="SAM" id="SignalP"/>
    </source>
</evidence>
<feature type="region of interest" description="Disordered" evidence="1">
    <location>
        <begin position="59"/>
        <end position="96"/>
    </location>
</feature>
<evidence type="ECO:0000313" key="3">
    <source>
        <dbReference type="EMBL" id="KAH7095405.1"/>
    </source>
</evidence>
<keyword evidence="4" id="KW-1185">Reference proteome</keyword>
<dbReference type="EMBL" id="JAGMVJ010000001">
    <property type="protein sequence ID" value="KAH7095405.1"/>
    <property type="molecule type" value="Genomic_DNA"/>
</dbReference>
<feature type="compositionally biased region" description="Polar residues" evidence="1">
    <location>
        <begin position="69"/>
        <end position="82"/>
    </location>
</feature>
<evidence type="ECO:0000256" key="1">
    <source>
        <dbReference type="SAM" id="MobiDB-lite"/>
    </source>
</evidence>
<dbReference type="OrthoDB" id="3783900at2759"/>
<feature type="signal peptide" evidence="2">
    <location>
        <begin position="1"/>
        <end position="18"/>
    </location>
</feature>